<organism evidence="1 2">
    <name type="scientific">Platanthera zijinensis</name>
    <dbReference type="NCBI Taxonomy" id="2320716"/>
    <lineage>
        <taxon>Eukaryota</taxon>
        <taxon>Viridiplantae</taxon>
        <taxon>Streptophyta</taxon>
        <taxon>Embryophyta</taxon>
        <taxon>Tracheophyta</taxon>
        <taxon>Spermatophyta</taxon>
        <taxon>Magnoliopsida</taxon>
        <taxon>Liliopsida</taxon>
        <taxon>Asparagales</taxon>
        <taxon>Orchidaceae</taxon>
        <taxon>Orchidoideae</taxon>
        <taxon>Orchideae</taxon>
        <taxon>Orchidinae</taxon>
        <taxon>Platanthera</taxon>
    </lineage>
</organism>
<evidence type="ECO:0000313" key="2">
    <source>
        <dbReference type="Proteomes" id="UP001418222"/>
    </source>
</evidence>
<dbReference type="InterPro" id="IPR038578">
    <property type="entry name" value="GT29-like_sf"/>
</dbReference>
<gene>
    <name evidence="1" type="ORF">KSP39_PZI007875</name>
</gene>
<protein>
    <submittedName>
        <fullName evidence="1">Uncharacterized protein</fullName>
    </submittedName>
</protein>
<dbReference type="AlphaFoldDB" id="A0AAP0G868"/>
<name>A0AAP0G868_9ASPA</name>
<accession>A0AAP0G868</accession>
<sequence>MEYFELTRLLLGCDSGVARRLLGGGIRQSFNLRKNKTRKRKMRNDEEIPIQNPVYLMLGASFGSSAKGTGLKALEFALSVCDTVDMYGFTVDPGYKEWTRYFSESRQGSGLGILSCGLTLGNCMEYNDDEDDDFEGSGVDFSSNCCFDGDDFPVREKLNDPCRLTHNRRHCSNFLRIELPKTVYKHVSHPNVR</sequence>
<dbReference type="Gene3D" id="3.90.1480.20">
    <property type="entry name" value="Glycosyl transferase family 29"/>
    <property type="match status" value="1"/>
</dbReference>
<dbReference type="PANTHER" id="PTHR47379:SF3">
    <property type="entry name" value="SIALYLTRANSFERASE-LIKE PROTEIN 2"/>
    <property type="match status" value="1"/>
</dbReference>
<reference evidence="1 2" key="1">
    <citation type="journal article" date="2022" name="Nat. Plants">
        <title>Genomes of leafy and leafless Platanthera orchids illuminate the evolution of mycoheterotrophy.</title>
        <authorList>
            <person name="Li M.H."/>
            <person name="Liu K.W."/>
            <person name="Li Z."/>
            <person name="Lu H.C."/>
            <person name="Ye Q.L."/>
            <person name="Zhang D."/>
            <person name="Wang J.Y."/>
            <person name="Li Y.F."/>
            <person name="Zhong Z.M."/>
            <person name="Liu X."/>
            <person name="Yu X."/>
            <person name="Liu D.K."/>
            <person name="Tu X.D."/>
            <person name="Liu B."/>
            <person name="Hao Y."/>
            <person name="Liao X.Y."/>
            <person name="Jiang Y.T."/>
            <person name="Sun W.H."/>
            <person name="Chen J."/>
            <person name="Chen Y.Q."/>
            <person name="Ai Y."/>
            <person name="Zhai J.W."/>
            <person name="Wu S.S."/>
            <person name="Zhou Z."/>
            <person name="Hsiao Y.Y."/>
            <person name="Wu W.L."/>
            <person name="Chen Y.Y."/>
            <person name="Lin Y.F."/>
            <person name="Hsu J.L."/>
            <person name="Li C.Y."/>
            <person name="Wang Z.W."/>
            <person name="Zhao X."/>
            <person name="Zhong W.Y."/>
            <person name="Ma X.K."/>
            <person name="Ma L."/>
            <person name="Huang J."/>
            <person name="Chen G.Z."/>
            <person name="Huang M.Z."/>
            <person name="Huang L."/>
            <person name="Peng D.H."/>
            <person name="Luo Y.B."/>
            <person name="Zou S.Q."/>
            <person name="Chen S.P."/>
            <person name="Lan S."/>
            <person name="Tsai W.C."/>
            <person name="Van de Peer Y."/>
            <person name="Liu Z.J."/>
        </authorList>
    </citation>
    <scope>NUCLEOTIDE SEQUENCE [LARGE SCALE GENOMIC DNA]</scope>
    <source>
        <strain evidence="1">Lor287</strain>
    </source>
</reference>
<keyword evidence="2" id="KW-1185">Reference proteome</keyword>
<evidence type="ECO:0000313" key="1">
    <source>
        <dbReference type="EMBL" id="KAK8944200.1"/>
    </source>
</evidence>
<comment type="caution">
    <text evidence="1">The sequence shown here is derived from an EMBL/GenBank/DDBJ whole genome shotgun (WGS) entry which is preliminary data.</text>
</comment>
<proteinExistence type="predicted"/>
<dbReference type="Proteomes" id="UP001418222">
    <property type="component" value="Unassembled WGS sequence"/>
</dbReference>
<dbReference type="EMBL" id="JBBWWQ010000006">
    <property type="protein sequence ID" value="KAK8944200.1"/>
    <property type="molecule type" value="Genomic_DNA"/>
</dbReference>
<dbReference type="PANTHER" id="PTHR47379">
    <property type="entry name" value="SIALYLTRANSFERASE-LIKE PROTEIN 2"/>
    <property type="match status" value="1"/>
</dbReference>